<evidence type="ECO:0000256" key="1">
    <source>
        <dbReference type="ARBA" id="ARBA00022630"/>
    </source>
</evidence>
<dbReference type="InterPro" id="IPR036188">
    <property type="entry name" value="FAD/NAD-bd_sf"/>
</dbReference>
<evidence type="ECO:0000259" key="3">
    <source>
        <dbReference type="Pfam" id="PF07992"/>
    </source>
</evidence>
<dbReference type="AlphaFoldDB" id="A0A9D2M8D8"/>
<reference evidence="4" key="2">
    <citation type="submission" date="2021-04" db="EMBL/GenBank/DDBJ databases">
        <authorList>
            <person name="Gilroy R."/>
        </authorList>
    </citation>
    <scope>NUCLEOTIDE SEQUENCE</scope>
    <source>
        <strain evidence="4">CHK189-11263</strain>
    </source>
</reference>
<dbReference type="EMBL" id="DWYC01000006">
    <property type="protein sequence ID" value="HJB56046.1"/>
    <property type="molecule type" value="Genomic_DNA"/>
</dbReference>
<keyword evidence="1" id="KW-0285">Flavoprotein</keyword>
<dbReference type="Proteomes" id="UP000824208">
    <property type="component" value="Unassembled WGS sequence"/>
</dbReference>
<feature type="domain" description="FAD/NAD(P)-binding" evidence="3">
    <location>
        <begin position="3"/>
        <end position="268"/>
    </location>
</feature>
<comment type="caution">
    <text evidence="4">The sequence shown here is derived from an EMBL/GenBank/DDBJ whole genome shotgun (WGS) entry which is preliminary data.</text>
</comment>
<evidence type="ECO:0000313" key="5">
    <source>
        <dbReference type="Proteomes" id="UP000824208"/>
    </source>
</evidence>
<organism evidence="4 5">
    <name type="scientific">Candidatus Flavonifractor intestinipullorum</name>
    <dbReference type="NCBI Taxonomy" id="2838587"/>
    <lineage>
        <taxon>Bacteria</taxon>
        <taxon>Bacillati</taxon>
        <taxon>Bacillota</taxon>
        <taxon>Clostridia</taxon>
        <taxon>Eubacteriales</taxon>
        <taxon>Oscillospiraceae</taxon>
        <taxon>Flavonifractor</taxon>
    </lineage>
</organism>
<dbReference type="Pfam" id="PF07992">
    <property type="entry name" value="Pyr_redox_2"/>
    <property type="match status" value="1"/>
</dbReference>
<evidence type="ECO:0000313" key="4">
    <source>
        <dbReference type="EMBL" id="HJB56046.1"/>
    </source>
</evidence>
<proteinExistence type="predicted"/>
<dbReference type="PANTHER" id="PTHR48105">
    <property type="entry name" value="THIOREDOXIN REDUCTASE 1-RELATED-RELATED"/>
    <property type="match status" value="1"/>
</dbReference>
<dbReference type="SUPFAM" id="SSF51905">
    <property type="entry name" value="FAD/NAD(P)-binding domain"/>
    <property type="match status" value="1"/>
</dbReference>
<reference evidence="4" key="1">
    <citation type="journal article" date="2021" name="PeerJ">
        <title>Extensive microbial diversity within the chicken gut microbiome revealed by metagenomics and culture.</title>
        <authorList>
            <person name="Gilroy R."/>
            <person name="Ravi A."/>
            <person name="Getino M."/>
            <person name="Pursley I."/>
            <person name="Horton D.L."/>
            <person name="Alikhan N.F."/>
            <person name="Baker D."/>
            <person name="Gharbi K."/>
            <person name="Hall N."/>
            <person name="Watson M."/>
            <person name="Adriaenssens E.M."/>
            <person name="Foster-Nyarko E."/>
            <person name="Jarju S."/>
            <person name="Secka A."/>
            <person name="Antonio M."/>
            <person name="Oren A."/>
            <person name="Chaudhuri R.R."/>
            <person name="La Ragione R."/>
            <person name="Hildebrand F."/>
            <person name="Pallen M.J."/>
        </authorList>
    </citation>
    <scope>NUCLEOTIDE SEQUENCE</scope>
    <source>
        <strain evidence="4">CHK189-11263</strain>
    </source>
</reference>
<dbReference type="InterPro" id="IPR023753">
    <property type="entry name" value="FAD/NAD-binding_dom"/>
</dbReference>
<name>A0A9D2M8D8_9FIRM</name>
<dbReference type="GO" id="GO:0016491">
    <property type="term" value="F:oxidoreductase activity"/>
    <property type="evidence" value="ECO:0007669"/>
    <property type="project" value="UniProtKB-KW"/>
</dbReference>
<dbReference type="PRINTS" id="PR00469">
    <property type="entry name" value="PNDRDTASEII"/>
</dbReference>
<evidence type="ECO:0000256" key="2">
    <source>
        <dbReference type="ARBA" id="ARBA00023002"/>
    </source>
</evidence>
<accession>A0A9D2M8D8</accession>
<keyword evidence="2" id="KW-0560">Oxidoreductase</keyword>
<gene>
    <name evidence="4" type="ORF">H9714_00675</name>
</gene>
<dbReference type="InterPro" id="IPR050097">
    <property type="entry name" value="Ferredoxin-NADP_redctase_2"/>
</dbReference>
<sequence length="285" mass="29777">MNYDIIVIGGGPAGLSAAVQARVRNKSVLVVRAPAGDLPLARARRVDNYLGLPGLDGREMLERFEAHAQSLAVQFRTGKALSAMDSGDGFFVAVDQDVVEGRALVLACGVSQGPPFPGELELLGAGVSYCATCDGMLYRGKDVVVVGRSAHAPEEANYLQELGCRVTYVSPAPAEGLRPGIPVVQAGKVAVLGEGKVSAVQAGEQLLPCEGVFLLRSAVSPTQLLPELELEGPYIRVDRNMATNLPGVFAAGDCTGLPLQISKAVGEGLVAGLRAAEYLDRRSNP</sequence>
<dbReference type="PRINTS" id="PR00368">
    <property type="entry name" value="FADPNR"/>
</dbReference>
<protein>
    <submittedName>
        <fullName evidence="4">NAD(P)/FAD-dependent oxidoreductase</fullName>
    </submittedName>
</protein>
<dbReference type="Gene3D" id="3.50.50.60">
    <property type="entry name" value="FAD/NAD(P)-binding domain"/>
    <property type="match status" value="2"/>
</dbReference>